<dbReference type="GO" id="GO:0009966">
    <property type="term" value="P:regulation of signal transduction"/>
    <property type="evidence" value="ECO:0007669"/>
    <property type="project" value="InterPro"/>
</dbReference>
<feature type="compositionally biased region" description="Basic and acidic residues" evidence="1">
    <location>
        <begin position="53"/>
        <end position="81"/>
    </location>
</feature>
<sequence>MEPETLTHPPDQPAAASTNSGSNTPSRAAKPALKKGDVHHHHHQQQQQQHGSSADKKHLKWDEKAIEEHDLLRGTRMKIDEPDTPYTHYDSGGESDSSRPKSPANQRPTLQWDVLQNKLDAVSAVQEAYPNSPIAGSNNPEVEEERKMEMHKMEFQEHRKRHYNEMEAVRRFRQEHGGDIVQDDDDDGDADNEAD</sequence>
<feature type="region of interest" description="Disordered" evidence="1">
    <location>
        <begin position="173"/>
        <end position="195"/>
    </location>
</feature>
<evidence type="ECO:0000313" key="2">
    <source>
        <dbReference type="EMBL" id="CAE0406553.1"/>
    </source>
</evidence>
<dbReference type="PANTHER" id="PTHR12398">
    <property type="entry name" value="PROTEIN PHOSPHATASE INHIBITOR"/>
    <property type="match status" value="1"/>
</dbReference>
<protein>
    <recommendedName>
        <fullName evidence="3">Protein phosphatase inhibitor 2</fullName>
    </recommendedName>
</protein>
<dbReference type="EMBL" id="HBIM01005176">
    <property type="protein sequence ID" value="CAE0406553.1"/>
    <property type="molecule type" value="Transcribed_RNA"/>
</dbReference>
<feature type="compositionally biased region" description="Polar residues" evidence="1">
    <location>
        <begin position="15"/>
        <end position="26"/>
    </location>
</feature>
<gene>
    <name evidence="2" type="ORF">ACOF00016_LOCUS4417</name>
</gene>
<evidence type="ECO:0000256" key="1">
    <source>
        <dbReference type="SAM" id="MobiDB-lite"/>
    </source>
</evidence>
<feature type="region of interest" description="Disordered" evidence="1">
    <location>
        <begin position="126"/>
        <end position="147"/>
    </location>
</feature>
<feature type="region of interest" description="Disordered" evidence="1">
    <location>
        <begin position="1"/>
        <end position="110"/>
    </location>
</feature>
<dbReference type="AlphaFoldDB" id="A0A7S3L154"/>
<dbReference type="PANTHER" id="PTHR12398:SF20">
    <property type="entry name" value="PROTEIN PHOSPHATASE 1 REGULATORY INHIBITOR SUBUNIT 2"/>
    <property type="match status" value="1"/>
</dbReference>
<feature type="compositionally biased region" description="Acidic residues" evidence="1">
    <location>
        <begin position="181"/>
        <end position="195"/>
    </location>
</feature>
<dbReference type="Pfam" id="PF04979">
    <property type="entry name" value="IPP-2"/>
    <property type="match status" value="1"/>
</dbReference>
<evidence type="ECO:0008006" key="3">
    <source>
        <dbReference type="Google" id="ProtNLM"/>
    </source>
</evidence>
<dbReference type="InterPro" id="IPR007062">
    <property type="entry name" value="PPI-2"/>
</dbReference>
<name>A0A7S3L154_9STRA</name>
<organism evidence="2">
    <name type="scientific">Amphora coffeiformis</name>
    <dbReference type="NCBI Taxonomy" id="265554"/>
    <lineage>
        <taxon>Eukaryota</taxon>
        <taxon>Sar</taxon>
        <taxon>Stramenopiles</taxon>
        <taxon>Ochrophyta</taxon>
        <taxon>Bacillariophyta</taxon>
        <taxon>Bacillariophyceae</taxon>
        <taxon>Bacillariophycidae</taxon>
        <taxon>Thalassiophysales</taxon>
        <taxon>Catenulaceae</taxon>
        <taxon>Amphora</taxon>
    </lineage>
</organism>
<reference evidence="2" key="1">
    <citation type="submission" date="2021-01" db="EMBL/GenBank/DDBJ databases">
        <authorList>
            <person name="Corre E."/>
            <person name="Pelletier E."/>
            <person name="Niang G."/>
            <person name="Scheremetjew M."/>
            <person name="Finn R."/>
            <person name="Kale V."/>
            <person name="Holt S."/>
            <person name="Cochrane G."/>
            <person name="Meng A."/>
            <person name="Brown T."/>
            <person name="Cohen L."/>
        </authorList>
    </citation>
    <scope>NUCLEOTIDE SEQUENCE</scope>
    <source>
        <strain evidence="2">CCMP127</strain>
    </source>
</reference>
<accession>A0A7S3L154</accession>
<dbReference type="GO" id="GO:0004864">
    <property type="term" value="F:protein phosphatase inhibitor activity"/>
    <property type="evidence" value="ECO:0007669"/>
    <property type="project" value="InterPro"/>
</dbReference>
<proteinExistence type="predicted"/>